<dbReference type="EMBL" id="FQUO01000011">
    <property type="protein sequence ID" value="SHF71565.1"/>
    <property type="molecule type" value="Genomic_DNA"/>
</dbReference>
<dbReference type="PANTHER" id="PTHR12147:SF26">
    <property type="entry name" value="PEPTIDASE M28 DOMAIN-CONTAINING PROTEIN"/>
    <property type="match status" value="1"/>
</dbReference>
<evidence type="ECO:0000256" key="1">
    <source>
        <dbReference type="SAM" id="SignalP"/>
    </source>
</evidence>
<feature type="domain" description="Peptidase M28" evidence="2">
    <location>
        <begin position="259"/>
        <end position="465"/>
    </location>
</feature>
<dbReference type="InterPro" id="IPR007484">
    <property type="entry name" value="Peptidase_M28"/>
</dbReference>
<dbReference type="Gene3D" id="3.40.630.10">
    <property type="entry name" value="Zn peptidases"/>
    <property type="match status" value="1"/>
</dbReference>
<keyword evidence="1" id="KW-0732">Signal</keyword>
<reference evidence="3 4" key="1">
    <citation type="submission" date="2016-11" db="EMBL/GenBank/DDBJ databases">
        <authorList>
            <person name="Jaros S."/>
            <person name="Januszkiewicz K."/>
            <person name="Wedrychowicz H."/>
        </authorList>
    </citation>
    <scope>NUCLEOTIDE SEQUENCE [LARGE SCALE GENOMIC DNA]</scope>
    <source>
        <strain evidence="3 4">DSM 26897</strain>
    </source>
</reference>
<dbReference type="Pfam" id="PF04389">
    <property type="entry name" value="Peptidase_M28"/>
    <property type="match status" value="1"/>
</dbReference>
<feature type="signal peptide" evidence="1">
    <location>
        <begin position="1"/>
        <end position="19"/>
    </location>
</feature>
<keyword evidence="4" id="KW-1185">Reference proteome</keyword>
<gene>
    <name evidence="3" type="ORF">SAMN05444008_111118</name>
</gene>
<dbReference type="Gene3D" id="3.50.30.30">
    <property type="match status" value="1"/>
</dbReference>
<name>A0A1M5DX99_9BACT</name>
<dbReference type="InterPro" id="IPR045175">
    <property type="entry name" value="M28_fam"/>
</dbReference>
<evidence type="ECO:0000313" key="4">
    <source>
        <dbReference type="Proteomes" id="UP000184368"/>
    </source>
</evidence>
<dbReference type="OrthoDB" id="9764939at2"/>
<evidence type="ECO:0000259" key="2">
    <source>
        <dbReference type="Pfam" id="PF04389"/>
    </source>
</evidence>
<protein>
    <submittedName>
        <fullName evidence="3">Peptidase family M28</fullName>
    </submittedName>
</protein>
<dbReference type="STRING" id="1302690.BUE76_19615"/>
<dbReference type="GO" id="GO:0008235">
    <property type="term" value="F:metalloexopeptidase activity"/>
    <property type="evidence" value="ECO:0007669"/>
    <property type="project" value="InterPro"/>
</dbReference>
<accession>A0A1M5DX99</accession>
<dbReference type="GO" id="GO:0006508">
    <property type="term" value="P:proteolysis"/>
    <property type="evidence" value="ECO:0007669"/>
    <property type="project" value="InterPro"/>
</dbReference>
<dbReference type="SUPFAM" id="SSF53187">
    <property type="entry name" value="Zn-dependent exopeptidases"/>
    <property type="match status" value="1"/>
</dbReference>
<dbReference type="Proteomes" id="UP000184368">
    <property type="component" value="Unassembled WGS sequence"/>
</dbReference>
<dbReference type="AlphaFoldDB" id="A0A1M5DX99"/>
<feature type="chain" id="PRO_5012160534" evidence="1">
    <location>
        <begin position="20"/>
        <end position="489"/>
    </location>
</feature>
<proteinExistence type="predicted"/>
<dbReference type="PANTHER" id="PTHR12147">
    <property type="entry name" value="METALLOPEPTIDASE M28 FAMILY MEMBER"/>
    <property type="match status" value="1"/>
</dbReference>
<evidence type="ECO:0000313" key="3">
    <source>
        <dbReference type="EMBL" id="SHF71565.1"/>
    </source>
</evidence>
<sequence>MNKTLTQLLLAAACTTSFAQQTPPGLSAIRTAELKKDLYGMADARFKGRSAGTVDELKAAAWTADLYRSIGLKPAGDDGTYFQYFDMVRNEVSPQSGIRINGKNYALWQEAAVAQMANASLDAPITYLGNALNVDTSNADVKGKVVAIEANGKDINLDVSLPTWRYSRYIYQKYGAPLVRRGAAAILFIADDYAEKAWADAAENFKRGSFDIEGGPAANVTTTVPVIWLHQAAKNELTSGNARLQANIILQQYRYPSANIVGIIPGSDPVLKNEYLLYSGHTDAHGIRNIIKGDSIYYGADDNASVNVAMLACARAFMQSKPKRSVIFVIHGAEERGLLGSRYFVSKPTVPLDKIVTVLNGDMIGRKHPDSAAILGSQVPHRTSLELVNMAMAANNEGPRFKLDTLWDKPTHVEGWYFRSDHLPYARLGIPSLMYTTLLHPDYHTPQDDAARIDYDKLKKMTDWMYRTGYKVANAAKAPARDKDFKLER</sequence>
<dbReference type="RefSeq" id="WP_073044661.1">
    <property type="nucleotide sequence ID" value="NZ_FQUO01000011.1"/>
</dbReference>
<organism evidence="3 4">
    <name type="scientific">Cnuella takakiae</name>
    <dbReference type="NCBI Taxonomy" id="1302690"/>
    <lineage>
        <taxon>Bacteria</taxon>
        <taxon>Pseudomonadati</taxon>
        <taxon>Bacteroidota</taxon>
        <taxon>Chitinophagia</taxon>
        <taxon>Chitinophagales</taxon>
        <taxon>Chitinophagaceae</taxon>
        <taxon>Cnuella</taxon>
    </lineage>
</organism>